<name>A0ABV8QBN1_9GAMM</name>
<reference evidence="2" key="1">
    <citation type="journal article" date="2019" name="Int. J. Syst. Evol. Microbiol.">
        <title>The Global Catalogue of Microorganisms (GCM) 10K type strain sequencing project: providing services to taxonomists for standard genome sequencing and annotation.</title>
        <authorList>
            <consortium name="The Broad Institute Genomics Platform"/>
            <consortium name="The Broad Institute Genome Sequencing Center for Infectious Disease"/>
            <person name="Wu L."/>
            <person name="Ma J."/>
        </authorList>
    </citation>
    <scope>NUCLEOTIDE SEQUENCE [LARGE SCALE GENOMIC DNA]</scope>
    <source>
        <strain evidence="2">CECT 7297</strain>
    </source>
</reference>
<dbReference type="Proteomes" id="UP001595798">
    <property type="component" value="Unassembled WGS sequence"/>
</dbReference>
<protein>
    <recommendedName>
        <fullName evidence="3">Oxidoreductase</fullName>
    </recommendedName>
</protein>
<organism evidence="1 2">
    <name type="scientific">Marinobacter lacisalsi</name>
    <dbReference type="NCBI Taxonomy" id="475979"/>
    <lineage>
        <taxon>Bacteria</taxon>
        <taxon>Pseudomonadati</taxon>
        <taxon>Pseudomonadota</taxon>
        <taxon>Gammaproteobacteria</taxon>
        <taxon>Pseudomonadales</taxon>
        <taxon>Marinobacteraceae</taxon>
        <taxon>Marinobacter</taxon>
    </lineage>
</organism>
<keyword evidence="2" id="KW-1185">Reference proteome</keyword>
<comment type="caution">
    <text evidence="1">The sequence shown here is derived from an EMBL/GenBank/DDBJ whole genome shotgun (WGS) entry which is preliminary data.</text>
</comment>
<accession>A0ABV8QBN1</accession>
<evidence type="ECO:0000313" key="2">
    <source>
        <dbReference type="Proteomes" id="UP001595798"/>
    </source>
</evidence>
<evidence type="ECO:0008006" key="3">
    <source>
        <dbReference type="Google" id="ProtNLM"/>
    </source>
</evidence>
<dbReference type="EMBL" id="JBHSDI010000001">
    <property type="protein sequence ID" value="MFC4257757.1"/>
    <property type="molecule type" value="Genomic_DNA"/>
</dbReference>
<sequence length="144" mass="16351">MDQKSQDLELFEGLKALSDTAFPKECASCGRVYESPEDFIQQSEGISGRSGLKHAYDDDDRPMVELFRNCVCGSTLMDFFSDRRDSSLAGIRRRQVFSKVLTHLESRGMDTDTARQELLKLMRGDASEKLESLGVNLKARRYDQ</sequence>
<evidence type="ECO:0000313" key="1">
    <source>
        <dbReference type="EMBL" id="MFC4257757.1"/>
    </source>
</evidence>
<proteinExistence type="predicted"/>
<dbReference type="RefSeq" id="WP_379885011.1">
    <property type="nucleotide sequence ID" value="NZ_JBHSDI010000001.1"/>
</dbReference>
<gene>
    <name evidence="1" type="ORF">ACFOZ5_01790</name>
</gene>